<feature type="non-terminal residue" evidence="9">
    <location>
        <position position="1"/>
    </location>
</feature>
<proteinExistence type="predicted"/>
<dbReference type="InterPro" id="IPR035906">
    <property type="entry name" value="MetI-like_sf"/>
</dbReference>
<evidence type="ECO:0000256" key="6">
    <source>
        <dbReference type="ARBA" id="ARBA00023136"/>
    </source>
</evidence>
<sequence length="282" mass="31695">TVLIFLRFEKFWDDLKGLNDAKRAIRPIQATIEPHIEEVKYKLSKERIYSTETYKDFFANSYYWHSLRNSIILAVVSTTIITVIAFFLAYVGLRGPRRARGPLRMIGLLPLVAPPFIFSLSLILLGGRSGIITKLFDLDFNLYGWPGVIIAQAITFLPLGYLMIENVLRSLGTNMEDAATDMGATDYDILFKITIPLSLPGILKAALLVFLLAIADFGNPMLISGNVHFLATDAYLYWVGENNLEMAAVFCVFLIFPSMLMFIIHEFILKGKSYTTIGASRS</sequence>
<gene>
    <name evidence="9" type="ORF">S12H4_29285</name>
</gene>
<evidence type="ECO:0000256" key="4">
    <source>
        <dbReference type="ARBA" id="ARBA00022692"/>
    </source>
</evidence>
<feature type="transmembrane region" description="Helical" evidence="7">
    <location>
        <begin position="145"/>
        <end position="168"/>
    </location>
</feature>
<dbReference type="Gene3D" id="1.10.3720.10">
    <property type="entry name" value="MetI-like"/>
    <property type="match status" value="1"/>
</dbReference>
<dbReference type="PANTHER" id="PTHR30183:SF7">
    <property type="entry name" value="FERRIC TRANSPORT SYSTEM PERMEASE PROTEIN FBPB 1-RELATED"/>
    <property type="match status" value="1"/>
</dbReference>
<dbReference type="CDD" id="cd06261">
    <property type="entry name" value="TM_PBP2"/>
    <property type="match status" value="1"/>
</dbReference>
<evidence type="ECO:0000256" key="5">
    <source>
        <dbReference type="ARBA" id="ARBA00022989"/>
    </source>
</evidence>
<feature type="domain" description="ABC transmembrane type-1" evidence="8">
    <location>
        <begin position="67"/>
        <end position="265"/>
    </location>
</feature>
<protein>
    <recommendedName>
        <fullName evidence="8">ABC transmembrane type-1 domain-containing protein</fullName>
    </recommendedName>
</protein>
<dbReference type="SUPFAM" id="SSF161098">
    <property type="entry name" value="MetI-like"/>
    <property type="match status" value="1"/>
</dbReference>
<dbReference type="PROSITE" id="PS50928">
    <property type="entry name" value="ABC_TM1"/>
    <property type="match status" value="1"/>
</dbReference>
<feature type="transmembrane region" description="Helical" evidence="7">
    <location>
        <begin position="189"/>
        <end position="215"/>
    </location>
</feature>
<accession>X1SSZ8</accession>
<keyword evidence="4 7" id="KW-0812">Transmembrane</keyword>
<feature type="transmembrane region" description="Helical" evidence="7">
    <location>
        <begin position="71"/>
        <end position="93"/>
    </location>
</feature>
<dbReference type="GO" id="GO:0005886">
    <property type="term" value="C:plasma membrane"/>
    <property type="evidence" value="ECO:0007669"/>
    <property type="project" value="UniProtKB-SubCell"/>
</dbReference>
<evidence type="ECO:0000259" key="8">
    <source>
        <dbReference type="PROSITE" id="PS50928"/>
    </source>
</evidence>
<keyword evidence="3" id="KW-1003">Cell membrane</keyword>
<keyword evidence="2" id="KW-0813">Transport</keyword>
<comment type="subcellular location">
    <subcellularLocation>
        <location evidence="1">Cell membrane</location>
        <topology evidence="1">Multi-pass membrane protein</topology>
    </subcellularLocation>
</comment>
<dbReference type="EMBL" id="BARW01016876">
    <property type="protein sequence ID" value="GAI96202.1"/>
    <property type="molecule type" value="Genomic_DNA"/>
</dbReference>
<dbReference type="Pfam" id="PF00528">
    <property type="entry name" value="BPD_transp_1"/>
    <property type="match status" value="1"/>
</dbReference>
<dbReference type="AlphaFoldDB" id="X1SSZ8"/>
<evidence type="ECO:0000313" key="9">
    <source>
        <dbReference type="EMBL" id="GAI96202.1"/>
    </source>
</evidence>
<evidence type="ECO:0000256" key="7">
    <source>
        <dbReference type="SAM" id="Phobius"/>
    </source>
</evidence>
<keyword evidence="5 7" id="KW-1133">Transmembrane helix</keyword>
<evidence type="ECO:0000256" key="2">
    <source>
        <dbReference type="ARBA" id="ARBA00022448"/>
    </source>
</evidence>
<reference evidence="9" key="1">
    <citation type="journal article" date="2014" name="Front. Microbiol.">
        <title>High frequency of phylogenetically diverse reductive dehalogenase-homologous genes in deep subseafloor sedimentary metagenomes.</title>
        <authorList>
            <person name="Kawai M."/>
            <person name="Futagami T."/>
            <person name="Toyoda A."/>
            <person name="Takaki Y."/>
            <person name="Nishi S."/>
            <person name="Hori S."/>
            <person name="Arai W."/>
            <person name="Tsubouchi T."/>
            <person name="Morono Y."/>
            <person name="Uchiyama I."/>
            <person name="Ito T."/>
            <person name="Fujiyama A."/>
            <person name="Inagaki F."/>
            <person name="Takami H."/>
        </authorList>
    </citation>
    <scope>NUCLEOTIDE SEQUENCE</scope>
    <source>
        <strain evidence="9">Expedition CK06-06</strain>
    </source>
</reference>
<comment type="caution">
    <text evidence="9">The sequence shown here is derived from an EMBL/GenBank/DDBJ whole genome shotgun (WGS) entry which is preliminary data.</text>
</comment>
<keyword evidence="6 7" id="KW-0472">Membrane</keyword>
<organism evidence="9">
    <name type="scientific">marine sediment metagenome</name>
    <dbReference type="NCBI Taxonomy" id="412755"/>
    <lineage>
        <taxon>unclassified sequences</taxon>
        <taxon>metagenomes</taxon>
        <taxon>ecological metagenomes</taxon>
    </lineage>
</organism>
<feature type="transmembrane region" description="Helical" evidence="7">
    <location>
        <begin position="246"/>
        <end position="264"/>
    </location>
</feature>
<evidence type="ECO:0000256" key="1">
    <source>
        <dbReference type="ARBA" id="ARBA00004651"/>
    </source>
</evidence>
<dbReference type="InterPro" id="IPR000515">
    <property type="entry name" value="MetI-like"/>
</dbReference>
<dbReference type="GO" id="GO:0055085">
    <property type="term" value="P:transmembrane transport"/>
    <property type="evidence" value="ECO:0007669"/>
    <property type="project" value="InterPro"/>
</dbReference>
<feature type="transmembrane region" description="Helical" evidence="7">
    <location>
        <begin position="105"/>
        <end position="125"/>
    </location>
</feature>
<dbReference type="PANTHER" id="PTHR30183">
    <property type="entry name" value="MOLYBDENUM TRANSPORT SYSTEM PERMEASE PROTEIN MODB"/>
    <property type="match status" value="1"/>
</dbReference>
<feature type="non-terminal residue" evidence="9">
    <location>
        <position position="282"/>
    </location>
</feature>
<evidence type="ECO:0000256" key="3">
    <source>
        <dbReference type="ARBA" id="ARBA00022475"/>
    </source>
</evidence>
<name>X1SSZ8_9ZZZZ</name>